<sequence length="124" mass="14313">MKRALKLTLTIEGKEKTFTQHFVPLKIHRKALEMEKEFKEKEVGQIEAIDLRVALLVEAFDHKFTADQVENGLNAIGINDIWYEVIGVGLLGYPTKKELEKQEKEMGKFLAEMKEHTEVTDPQE</sequence>
<organism evidence="2 3">
    <name type="scientific">Alkalihalophilus lindianensis</name>
    <dbReference type="NCBI Taxonomy" id="1630542"/>
    <lineage>
        <taxon>Bacteria</taxon>
        <taxon>Bacillati</taxon>
        <taxon>Bacillota</taxon>
        <taxon>Bacilli</taxon>
        <taxon>Bacillales</taxon>
        <taxon>Bacillaceae</taxon>
        <taxon>Alkalihalophilus</taxon>
    </lineage>
</organism>
<evidence type="ECO:0000313" key="3">
    <source>
        <dbReference type="Proteomes" id="UP001287282"/>
    </source>
</evidence>
<dbReference type="Pfam" id="PF23857">
    <property type="entry name" value="Phage_TAC_19"/>
    <property type="match status" value="1"/>
</dbReference>
<comment type="caution">
    <text evidence="2">The sequence shown here is derived from an EMBL/GenBank/DDBJ whole genome shotgun (WGS) entry which is preliminary data.</text>
</comment>
<name>A0ABU3X8A2_9BACI</name>
<keyword evidence="3" id="KW-1185">Reference proteome</keyword>
<dbReference type="RefSeq" id="WP_317121096.1">
    <property type="nucleotide sequence ID" value="NZ_JAWJBA010000001.1"/>
</dbReference>
<reference evidence="2 3" key="1">
    <citation type="submission" date="2023-10" db="EMBL/GenBank/DDBJ databases">
        <title>Screening of Alkalihalobacillus lindianensis BZ-TG-R113 and Its Alleviation of Salt Stress on Rapeseed Growth.</title>
        <authorList>
            <person name="Zhao B."/>
            <person name="Guo T."/>
        </authorList>
    </citation>
    <scope>NUCLEOTIDE SEQUENCE [LARGE SCALE GENOMIC DNA]</scope>
    <source>
        <strain evidence="2 3">BZ-TG-R113</strain>
    </source>
</reference>
<dbReference type="InterPro" id="IPR057006">
    <property type="entry name" value="Phage_TAC_19"/>
</dbReference>
<evidence type="ECO:0000313" key="2">
    <source>
        <dbReference type="EMBL" id="MDV2683867.1"/>
    </source>
</evidence>
<dbReference type="EMBL" id="JAWJBA010000001">
    <property type="protein sequence ID" value="MDV2683867.1"/>
    <property type="molecule type" value="Genomic_DNA"/>
</dbReference>
<accession>A0ABU3X8A2</accession>
<evidence type="ECO:0000313" key="1">
    <source>
        <dbReference type="EMBL" id="MDV2683801.1"/>
    </source>
</evidence>
<protein>
    <recommendedName>
        <fullName evidence="4">Phage tail assembly chaperone protein, TAC</fullName>
    </recommendedName>
</protein>
<evidence type="ECO:0008006" key="4">
    <source>
        <dbReference type="Google" id="ProtNLM"/>
    </source>
</evidence>
<dbReference type="NCBIfam" id="NF047360">
    <property type="entry name" value="tail_chap_PVL"/>
    <property type="match status" value="1"/>
</dbReference>
<dbReference type="EMBL" id="JAWJBA010000001">
    <property type="protein sequence ID" value="MDV2683801.1"/>
    <property type="molecule type" value="Genomic_DNA"/>
</dbReference>
<proteinExistence type="predicted"/>
<dbReference type="Proteomes" id="UP001287282">
    <property type="component" value="Unassembled WGS sequence"/>
</dbReference>
<gene>
    <name evidence="1" type="ORF">RYX56_05350</name>
    <name evidence="2" type="ORF">RYX56_05690</name>
</gene>